<dbReference type="Gene3D" id="2.40.110.20">
    <property type="match status" value="1"/>
</dbReference>
<feature type="domain" description="Acyl-CoA dehydrogenase/oxidase C-terminal" evidence="7">
    <location>
        <begin position="299"/>
        <end position="454"/>
    </location>
</feature>
<dbReference type="InterPro" id="IPR006089">
    <property type="entry name" value="Acyl-CoA_DH_CS"/>
</dbReference>
<dbReference type="InterPro" id="IPR009075">
    <property type="entry name" value="AcylCo_DH/oxidase_C"/>
</dbReference>
<evidence type="ECO:0000256" key="5">
    <source>
        <dbReference type="RuleBase" id="RU362125"/>
    </source>
</evidence>
<comment type="caution">
    <text evidence="10">The sequence shown here is derived from an EMBL/GenBank/DDBJ whole genome shotgun (WGS) entry which is preliminary data.</text>
</comment>
<gene>
    <name evidence="10" type="ORF">BXY53_2499</name>
</gene>
<dbReference type="AlphaFoldDB" id="A0A397PD20"/>
<evidence type="ECO:0000256" key="6">
    <source>
        <dbReference type="SAM" id="MobiDB-lite"/>
    </source>
</evidence>
<keyword evidence="3 5" id="KW-0285">Flavoprotein</keyword>
<dbReference type="Proteomes" id="UP000266273">
    <property type="component" value="Unassembled WGS sequence"/>
</dbReference>
<organism evidence="10 11">
    <name type="scientific">Dichotomicrobium thermohalophilum</name>
    <dbReference type="NCBI Taxonomy" id="933063"/>
    <lineage>
        <taxon>Bacteria</taxon>
        <taxon>Pseudomonadati</taxon>
        <taxon>Pseudomonadota</taxon>
        <taxon>Alphaproteobacteria</taxon>
        <taxon>Hyphomicrobiales</taxon>
        <taxon>Hyphomicrobiaceae</taxon>
        <taxon>Dichotomicrobium</taxon>
    </lineage>
</organism>
<evidence type="ECO:0000259" key="9">
    <source>
        <dbReference type="Pfam" id="PF18158"/>
    </source>
</evidence>
<dbReference type="PANTHER" id="PTHR42707:SF3">
    <property type="entry name" value="ACYL-COA DEHYDROGENASE AIDB-RELATED"/>
    <property type="match status" value="1"/>
</dbReference>
<dbReference type="InterPro" id="IPR006091">
    <property type="entry name" value="Acyl-CoA_Oxase/DH_mid-dom"/>
</dbReference>
<dbReference type="EMBL" id="QXDF01000003">
    <property type="protein sequence ID" value="RIA47420.1"/>
    <property type="molecule type" value="Genomic_DNA"/>
</dbReference>
<evidence type="ECO:0000256" key="2">
    <source>
        <dbReference type="ARBA" id="ARBA00009347"/>
    </source>
</evidence>
<evidence type="ECO:0000259" key="8">
    <source>
        <dbReference type="Pfam" id="PF02770"/>
    </source>
</evidence>
<dbReference type="InterPro" id="IPR052904">
    <property type="entry name" value="Acyl-CoA_dehydrogenase-like"/>
</dbReference>
<feature type="region of interest" description="Disordered" evidence="6">
    <location>
        <begin position="200"/>
        <end position="219"/>
    </location>
</feature>
<feature type="domain" description="Adaptive response protein AidB N-terminal" evidence="9">
    <location>
        <begin position="20"/>
        <end position="181"/>
    </location>
</feature>
<keyword evidence="4 5" id="KW-0274">FAD</keyword>
<dbReference type="NCBIfam" id="NF008594">
    <property type="entry name" value="PRK11561.1"/>
    <property type="match status" value="1"/>
</dbReference>
<evidence type="ECO:0000259" key="7">
    <source>
        <dbReference type="Pfam" id="PF00441"/>
    </source>
</evidence>
<dbReference type="SUPFAM" id="SSF56645">
    <property type="entry name" value="Acyl-CoA dehydrogenase NM domain-like"/>
    <property type="match status" value="1"/>
</dbReference>
<dbReference type="RefSeq" id="WP_119062365.1">
    <property type="nucleotide sequence ID" value="NZ_QXDF01000003.1"/>
</dbReference>
<name>A0A397PD20_9HYPH</name>
<dbReference type="SUPFAM" id="SSF47203">
    <property type="entry name" value="Acyl-CoA dehydrogenase C-terminal domain-like"/>
    <property type="match status" value="1"/>
</dbReference>
<feature type="domain" description="Acyl-CoA oxidase/dehydrogenase middle" evidence="8">
    <location>
        <begin position="196"/>
        <end position="287"/>
    </location>
</feature>
<proteinExistence type="inferred from homology"/>
<protein>
    <submittedName>
        <fullName evidence="10">Putative acyl-CoA dehydrogenase</fullName>
    </submittedName>
</protein>
<comment type="cofactor">
    <cofactor evidence="1 5">
        <name>FAD</name>
        <dbReference type="ChEBI" id="CHEBI:57692"/>
    </cofactor>
</comment>
<accession>A0A397PD20</accession>
<comment type="similarity">
    <text evidence="2 5">Belongs to the acyl-CoA dehydrogenase family.</text>
</comment>
<dbReference type="PANTHER" id="PTHR42707">
    <property type="entry name" value="ACYL-COA DEHYDROGENASE"/>
    <property type="match status" value="1"/>
</dbReference>
<dbReference type="Gene3D" id="1.20.140.10">
    <property type="entry name" value="Butyryl-CoA Dehydrogenase, subunit A, domain 3"/>
    <property type="match status" value="1"/>
</dbReference>
<sequence length="565" mass="61160">MSVEAVTEIGTATETHEVFNQSPVFADVDLFAANPGLRAALAREGAGWAAEELAALGRRAGSAEVLEWGRRANENPPKLRTFDQKGRRIDEVEYHPHYHALMQLSSEYGLHARSWEHFSQGRERWPGEAVARAAGFYMMAQAEAGHCCPITMTHASIPTLLLNPELAREWLPKIVARDYEPELAPLAEKRAVKFGMGMTEKQGGTDVRTNTTRAEPTGDGTFRLTGHKWFMSAPMSDAFFVLAQAPGGLSCFLVPRVLPDGSRNAIRLQRLKDKLGNRSNASSEAEFVGAHGWLVGEEGRGVPAIIEMVTYTRLDCALGSAGLMRLGLEVAARHCAHRTVFQKKLIDQPMMTRVLAELALDAEAAMMLAMRLAGSFDRAAEDEDEAAYRRLMTPVIKYWVCKAAPPFLYEAMECLGGNGYVEEGLLARAYREAPVNAIWEGSGNVMCLDVLRVLQRSPEAAARVAERFAKEAAGEPRLIAAVETLKQVLGAPAEADGRHLTETLALVGAACEMHQHAPSAVADAFIASRLAGASGYTFAAGPAHGDARAILAGVVPATKGTDQTD</sequence>
<evidence type="ECO:0000313" key="10">
    <source>
        <dbReference type="EMBL" id="RIA47420.1"/>
    </source>
</evidence>
<dbReference type="Pfam" id="PF00441">
    <property type="entry name" value="Acyl-CoA_dh_1"/>
    <property type="match status" value="1"/>
</dbReference>
<dbReference type="InterPro" id="IPR036250">
    <property type="entry name" value="AcylCo_DH-like_C"/>
</dbReference>
<dbReference type="PROSITE" id="PS00073">
    <property type="entry name" value="ACYL_COA_DH_2"/>
    <property type="match status" value="1"/>
</dbReference>
<dbReference type="InterPro" id="IPR009100">
    <property type="entry name" value="AcylCoA_DH/oxidase_NM_dom_sf"/>
</dbReference>
<evidence type="ECO:0000256" key="4">
    <source>
        <dbReference type="ARBA" id="ARBA00022827"/>
    </source>
</evidence>
<keyword evidence="5" id="KW-0560">Oxidoreductase</keyword>
<dbReference type="OrthoDB" id="9771038at2"/>
<dbReference type="GO" id="GO:0003995">
    <property type="term" value="F:acyl-CoA dehydrogenase activity"/>
    <property type="evidence" value="ECO:0007669"/>
    <property type="project" value="InterPro"/>
</dbReference>
<evidence type="ECO:0000256" key="3">
    <source>
        <dbReference type="ARBA" id="ARBA00022630"/>
    </source>
</evidence>
<reference evidence="10 11" key="1">
    <citation type="submission" date="2018-08" db="EMBL/GenBank/DDBJ databases">
        <title>Genomic Encyclopedia of Archaeal and Bacterial Type Strains, Phase II (KMG-II): from individual species to whole genera.</title>
        <authorList>
            <person name="Goeker M."/>
        </authorList>
    </citation>
    <scope>NUCLEOTIDE SEQUENCE [LARGE SCALE GENOMIC DNA]</scope>
    <source>
        <strain evidence="10 11">DSM 5002</strain>
    </source>
</reference>
<evidence type="ECO:0000313" key="11">
    <source>
        <dbReference type="Proteomes" id="UP000266273"/>
    </source>
</evidence>
<dbReference type="InterPro" id="IPR041504">
    <property type="entry name" value="AidB_N"/>
</dbReference>
<keyword evidence="11" id="KW-1185">Reference proteome</keyword>
<dbReference type="Gene3D" id="6.10.250.600">
    <property type="match status" value="1"/>
</dbReference>
<dbReference type="Pfam" id="PF18158">
    <property type="entry name" value="AidB_N"/>
    <property type="match status" value="1"/>
</dbReference>
<dbReference type="Pfam" id="PF02770">
    <property type="entry name" value="Acyl-CoA_dh_M"/>
    <property type="match status" value="1"/>
</dbReference>
<evidence type="ECO:0000256" key="1">
    <source>
        <dbReference type="ARBA" id="ARBA00001974"/>
    </source>
</evidence>